<dbReference type="InterPro" id="IPR050625">
    <property type="entry name" value="ParA/MinD_ATPase"/>
</dbReference>
<dbReference type="RefSeq" id="WP_304710710.1">
    <property type="nucleotide sequence ID" value="NZ_CP130955.1"/>
</dbReference>
<feature type="compositionally biased region" description="Low complexity" evidence="1">
    <location>
        <begin position="32"/>
        <end position="48"/>
    </location>
</feature>
<evidence type="ECO:0008006" key="4">
    <source>
        <dbReference type="Google" id="ProtNLM"/>
    </source>
</evidence>
<feature type="region of interest" description="Disordered" evidence="1">
    <location>
        <begin position="1"/>
        <end position="71"/>
    </location>
</feature>
<accession>A0AAX3YTY6</accession>
<organism evidence="2 3">
    <name type="scientific">Rhodococcus opacus</name>
    <name type="common">Nocardia opaca</name>
    <dbReference type="NCBI Taxonomy" id="37919"/>
    <lineage>
        <taxon>Bacteria</taxon>
        <taxon>Bacillati</taxon>
        <taxon>Actinomycetota</taxon>
        <taxon>Actinomycetes</taxon>
        <taxon>Mycobacteriales</taxon>
        <taxon>Nocardiaceae</taxon>
        <taxon>Rhodococcus</taxon>
    </lineage>
</organism>
<evidence type="ECO:0000313" key="3">
    <source>
        <dbReference type="Proteomes" id="UP001231166"/>
    </source>
</evidence>
<dbReference type="GO" id="GO:0005829">
    <property type="term" value="C:cytosol"/>
    <property type="evidence" value="ECO:0007669"/>
    <property type="project" value="TreeGrafter"/>
</dbReference>
<dbReference type="GO" id="GO:0016887">
    <property type="term" value="F:ATP hydrolysis activity"/>
    <property type="evidence" value="ECO:0007669"/>
    <property type="project" value="TreeGrafter"/>
</dbReference>
<dbReference type="GO" id="GO:0009898">
    <property type="term" value="C:cytoplasmic side of plasma membrane"/>
    <property type="evidence" value="ECO:0007669"/>
    <property type="project" value="TreeGrafter"/>
</dbReference>
<protein>
    <recommendedName>
        <fullName evidence="4">MinD-like ATPase involved in chromosome partitioning or flagellar assembly</fullName>
    </recommendedName>
</protein>
<dbReference type="EMBL" id="CP130955">
    <property type="protein sequence ID" value="WLF51519.1"/>
    <property type="molecule type" value="Genomic_DNA"/>
</dbReference>
<dbReference type="SUPFAM" id="SSF52540">
    <property type="entry name" value="P-loop containing nucleoside triphosphate hydrolases"/>
    <property type="match status" value="1"/>
</dbReference>
<name>A0AAX3YTY6_RHOOP</name>
<evidence type="ECO:0000313" key="2">
    <source>
        <dbReference type="EMBL" id="WLF51519.1"/>
    </source>
</evidence>
<reference evidence="2" key="1">
    <citation type="submission" date="2023-07" db="EMBL/GenBank/DDBJ databases">
        <title>Genomic analysis of Rhodococcus opacus VOC-14 with glycol ethers degradation activity.</title>
        <authorList>
            <person name="Narkevich D.A."/>
            <person name="Hlushen A.M."/>
            <person name="Akhremchuk A.E."/>
            <person name="Sikolenko M.A."/>
            <person name="Valentovich L.N."/>
        </authorList>
    </citation>
    <scope>NUCLEOTIDE SEQUENCE</scope>
    <source>
        <strain evidence="2">VOC-14</strain>
        <plasmid evidence="2">pRho-VOC14-C86</plasmid>
    </source>
</reference>
<dbReference type="PANTHER" id="PTHR43384">
    <property type="entry name" value="SEPTUM SITE-DETERMINING PROTEIN MIND HOMOLOG, CHLOROPLASTIC-RELATED"/>
    <property type="match status" value="1"/>
</dbReference>
<dbReference type="GO" id="GO:0005524">
    <property type="term" value="F:ATP binding"/>
    <property type="evidence" value="ECO:0007669"/>
    <property type="project" value="TreeGrafter"/>
</dbReference>
<proteinExistence type="predicted"/>
<dbReference type="Proteomes" id="UP001231166">
    <property type="component" value="Plasmid pRho-VOC14-C86"/>
</dbReference>
<evidence type="ECO:0000256" key="1">
    <source>
        <dbReference type="SAM" id="MobiDB-lite"/>
    </source>
</evidence>
<dbReference type="Gene3D" id="3.40.50.300">
    <property type="entry name" value="P-loop containing nucleotide triphosphate hydrolases"/>
    <property type="match status" value="1"/>
</dbReference>
<sequence>MSTEPEWMQWLSQEPEPETDLPPAAVVPLRGADSPAATPDTAAPAEHPAPAPRDQGQKRAAADTPVWPQQPVTAPPLVLVTGAGGGAGATTTAIGIAGAWATHDASSSVAVVDLTVTGGDLRSRASIEDLVTTIDTLIESEEPEALVSDLPLSAAGARVVDRGDSRFDDPVVHRVPDLLRSHVDTAVYDLGADALGSRECVRLREDADAVFVLVVQARADAFNRLRGYLDLLANAVGEWVFERTVVVISHQNSAEPDVDPAELVGYLSGRVRATLEVPYDPHLATGLEIASWELRAATVDAYDRIRRATASAEGRQ</sequence>
<dbReference type="PANTHER" id="PTHR43384:SF14">
    <property type="entry name" value="ESX-1 SECRETION-ASSOCIATED PROTEIN ESPI"/>
    <property type="match status" value="1"/>
</dbReference>
<dbReference type="GO" id="GO:0051782">
    <property type="term" value="P:negative regulation of cell division"/>
    <property type="evidence" value="ECO:0007669"/>
    <property type="project" value="TreeGrafter"/>
</dbReference>
<dbReference type="InterPro" id="IPR027417">
    <property type="entry name" value="P-loop_NTPase"/>
</dbReference>
<dbReference type="AlphaFoldDB" id="A0AAX3YTY6"/>
<gene>
    <name evidence="2" type="ORF">Q5707_39240</name>
</gene>
<keyword evidence="2" id="KW-0614">Plasmid</keyword>
<geneLocation type="plasmid" evidence="2 3">
    <name>pRho-VOC14-C86</name>
</geneLocation>